<proteinExistence type="predicted"/>
<feature type="compositionally biased region" description="Basic residues" evidence="1">
    <location>
        <begin position="396"/>
        <end position="407"/>
    </location>
</feature>
<evidence type="ECO:0000313" key="3">
    <source>
        <dbReference type="EMBL" id="GAY61913.1"/>
    </source>
</evidence>
<dbReference type="InterPro" id="IPR051320">
    <property type="entry name" value="Viral_Replic_Matur_Polypro"/>
</dbReference>
<comment type="caution">
    <text evidence="3">The sequence shown here is derived from an EMBL/GenBank/DDBJ whole genome shotgun (WGS) entry which is preliminary data.</text>
</comment>
<feature type="compositionally biased region" description="Acidic residues" evidence="1">
    <location>
        <begin position="412"/>
        <end position="425"/>
    </location>
</feature>
<dbReference type="InterPro" id="IPR043128">
    <property type="entry name" value="Rev_trsase/Diguanyl_cyclase"/>
</dbReference>
<name>A0A2H5QBF3_CITUN</name>
<accession>A0A2H5QBF3</accession>
<dbReference type="Pfam" id="PF17919">
    <property type="entry name" value="RT_RNaseH_2"/>
    <property type="match status" value="1"/>
</dbReference>
<gene>
    <name evidence="3" type="ORF">CUMW_213670</name>
</gene>
<feature type="region of interest" description="Disordered" evidence="1">
    <location>
        <begin position="332"/>
        <end position="381"/>
    </location>
</feature>
<dbReference type="PANTHER" id="PTHR33064">
    <property type="entry name" value="POL PROTEIN"/>
    <property type="match status" value="1"/>
</dbReference>
<evidence type="ECO:0000313" key="4">
    <source>
        <dbReference type="Proteomes" id="UP000236630"/>
    </source>
</evidence>
<evidence type="ECO:0000256" key="1">
    <source>
        <dbReference type="SAM" id="MobiDB-lite"/>
    </source>
</evidence>
<dbReference type="PANTHER" id="PTHR33064:SF37">
    <property type="entry name" value="RIBONUCLEASE H"/>
    <property type="match status" value="1"/>
</dbReference>
<dbReference type="InterPro" id="IPR043502">
    <property type="entry name" value="DNA/RNA_pol_sf"/>
</dbReference>
<organism evidence="3 4">
    <name type="scientific">Citrus unshiu</name>
    <name type="common">Satsuma mandarin</name>
    <name type="synonym">Citrus nobilis var. unshiu</name>
    <dbReference type="NCBI Taxonomy" id="55188"/>
    <lineage>
        <taxon>Eukaryota</taxon>
        <taxon>Viridiplantae</taxon>
        <taxon>Streptophyta</taxon>
        <taxon>Embryophyta</taxon>
        <taxon>Tracheophyta</taxon>
        <taxon>Spermatophyta</taxon>
        <taxon>Magnoliopsida</taxon>
        <taxon>eudicotyledons</taxon>
        <taxon>Gunneridae</taxon>
        <taxon>Pentapetalae</taxon>
        <taxon>rosids</taxon>
        <taxon>malvids</taxon>
        <taxon>Sapindales</taxon>
        <taxon>Rutaceae</taxon>
        <taxon>Aurantioideae</taxon>
        <taxon>Citrus</taxon>
    </lineage>
</organism>
<feature type="domain" description="Reverse transcriptase/retrotransposon-derived protein RNase H-like" evidence="2">
    <location>
        <begin position="56"/>
        <end position="153"/>
    </location>
</feature>
<dbReference type="Proteomes" id="UP000236630">
    <property type="component" value="Unassembled WGS sequence"/>
</dbReference>
<dbReference type="Gene3D" id="3.30.70.270">
    <property type="match status" value="1"/>
</dbReference>
<sequence>MWAFAQELLHFPDQQLSKRQIQQFLGIINYIRDFLPHVDHHTHHLSALLKKKPPEWNADHTRAVTTLKQIAQNRPPLKLITDGKRILQTDASDESWGAILLEALNDKEHFIAYASGHFSETQKHYHSVFKEILAVKNGIKKFEYPLIGHHFLIRMDSSAFPNIFHFKGKTVTWTLLEWFSPIPWWRKKLQQLSEIYNLDGMPALEAQLFTSVFIIHRPYFQHPDTNLFWSQDQVYEWFTAPHIAVIENDIQDVLHNYLCQLNHQPPPLKDISHTSLGPQHDLLMIPTPSAISKPKSTGIIIKEERPDYTDFLYQDSQDPWEDFLPLSQHLHQFPQPTMDEPGPSEPGPSTQSSKRPAQPSKVDKATQTSPTYTPKCTPRDYNCPYPPCRGPSCKHPKLSKTFFQKHPHSGDTDPDETESSSEDEYMNLRSP</sequence>
<protein>
    <recommendedName>
        <fullName evidence="2">Reverse transcriptase/retrotransposon-derived protein RNase H-like domain-containing protein</fullName>
    </recommendedName>
</protein>
<dbReference type="AlphaFoldDB" id="A0A2H5QBF3"/>
<feature type="compositionally biased region" description="Polar residues" evidence="1">
    <location>
        <begin position="365"/>
        <end position="374"/>
    </location>
</feature>
<dbReference type="EMBL" id="BDQV01000287">
    <property type="protein sequence ID" value="GAY61913.1"/>
    <property type="molecule type" value="Genomic_DNA"/>
</dbReference>
<feature type="region of interest" description="Disordered" evidence="1">
    <location>
        <begin position="396"/>
        <end position="431"/>
    </location>
</feature>
<reference evidence="3 4" key="1">
    <citation type="journal article" date="2017" name="Front. Genet.">
        <title>Draft sequencing of the heterozygous diploid genome of Satsuma (Citrus unshiu Marc.) using a hybrid assembly approach.</title>
        <authorList>
            <person name="Shimizu T."/>
            <person name="Tanizawa Y."/>
            <person name="Mochizuki T."/>
            <person name="Nagasaki H."/>
            <person name="Yoshioka T."/>
            <person name="Toyoda A."/>
            <person name="Fujiyama A."/>
            <person name="Kaminuma E."/>
            <person name="Nakamura Y."/>
        </authorList>
    </citation>
    <scope>NUCLEOTIDE SEQUENCE [LARGE SCALE GENOMIC DNA]</scope>
    <source>
        <strain evidence="4">cv. Miyagawa wase</strain>
    </source>
</reference>
<evidence type="ECO:0000259" key="2">
    <source>
        <dbReference type="Pfam" id="PF17919"/>
    </source>
</evidence>
<dbReference type="SUPFAM" id="SSF56672">
    <property type="entry name" value="DNA/RNA polymerases"/>
    <property type="match status" value="1"/>
</dbReference>
<dbReference type="InterPro" id="IPR041577">
    <property type="entry name" value="RT_RNaseH_2"/>
</dbReference>
<keyword evidence="4" id="KW-1185">Reference proteome</keyword>